<evidence type="ECO:0000256" key="1">
    <source>
        <dbReference type="SAM" id="Phobius"/>
    </source>
</evidence>
<keyword evidence="1" id="KW-0472">Membrane</keyword>
<feature type="transmembrane region" description="Helical" evidence="1">
    <location>
        <begin position="15"/>
        <end position="31"/>
    </location>
</feature>
<organism evidence="2">
    <name type="scientific">Lepeophtheirus salmonis</name>
    <name type="common">Salmon louse</name>
    <name type="synonym">Caligus salmonis</name>
    <dbReference type="NCBI Taxonomy" id="72036"/>
    <lineage>
        <taxon>Eukaryota</taxon>
        <taxon>Metazoa</taxon>
        <taxon>Ecdysozoa</taxon>
        <taxon>Arthropoda</taxon>
        <taxon>Crustacea</taxon>
        <taxon>Multicrustacea</taxon>
        <taxon>Hexanauplia</taxon>
        <taxon>Copepoda</taxon>
        <taxon>Siphonostomatoida</taxon>
        <taxon>Caligidae</taxon>
        <taxon>Lepeophtheirus</taxon>
    </lineage>
</organism>
<name>A0A0K2TKH3_LEPSM</name>
<dbReference type="AlphaFoldDB" id="A0A0K2TKH3"/>
<accession>A0A0K2TKH3</accession>
<evidence type="ECO:0000313" key="2">
    <source>
        <dbReference type="EMBL" id="CDW26528.1"/>
    </source>
</evidence>
<keyword evidence="1" id="KW-0812">Transmembrane</keyword>
<reference evidence="2" key="1">
    <citation type="submission" date="2014-05" db="EMBL/GenBank/DDBJ databases">
        <authorList>
            <person name="Chronopoulou M."/>
        </authorList>
    </citation>
    <scope>NUCLEOTIDE SEQUENCE</scope>
    <source>
        <tissue evidence="2">Whole organism</tissue>
    </source>
</reference>
<dbReference type="EMBL" id="HACA01009167">
    <property type="protein sequence ID" value="CDW26528.1"/>
    <property type="molecule type" value="Transcribed_RNA"/>
</dbReference>
<sequence>MKIVKKSLDAVNRNINLLVFLTGFIGVHVLWKKIQEHPMVNKGGKPRDYPIVDLYNHIKRRFE</sequence>
<keyword evidence="1" id="KW-1133">Transmembrane helix</keyword>
<proteinExistence type="predicted"/>
<protein>
    <submittedName>
        <fullName evidence="2">Uncharacterized protein</fullName>
    </submittedName>
</protein>